<feature type="compositionally biased region" description="Low complexity" evidence="2">
    <location>
        <begin position="106"/>
        <end position="123"/>
    </location>
</feature>
<dbReference type="InterPro" id="IPR013083">
    <property type="entry name" value="Znf_RING/FYVE/PHD"/>
</dbReference>
<evidence type="ECO:0000313" key="5">
    <source>
        <dbReference type="Proteomes" id="UP000320762"/>
    </source>
</evidence>
<keyword evidence="1" id="KW-0863">Zinc-finger</keyword>
<feature type="compositionally biased region" description="Acidic residues" evidence="2">
    <location>
        <begin position="1"/>
        <end position="20"/>
    </location>
</feature>
<dbReference type="Pfam" id="PF13923">
    <property type="entry name" value="zf-C3HC4_2"/>
    <property type="match status" value="1"/>
</dbReference>
<dbReference type="AlphaFoldDB" id="A0A550C615"/>
<feature type="compositionally biased region" description="Low complexity" evidence="2">
    <location>
        <begin position="22"/>
        <end position="50"/>
    </location>
</feature>
<dbReference type="PANTHER" id="PTHR47094:SF1">
    <property type="entry name" value="RING-TYPE E3 UBIQUITIN TRANSFERASE"/>
    <property type="match status" value="1"/>
</dbReference>
<dbReference type="PROSITE" id="PS50089">
    <property type="entry name" value="ZF_RING_2"/>
    <property type="match status" value="1"/>
</dbReference>
<feature type="compositionally biased region" description="Acidic residues" evidence="2">
    <location>
        <begin position="337"/>
        <end position="350"/>
    </location>
</feature>
<evidence type="ECO:0000259" key="3">
    <source>
        <dbReference type="PROSITE" id="PS50089"/>
    </source>
</evidence>
<feature type="region of interest" description="Disordered" evidence="2">
    <location>
        <begin position="337"/>
        <end position="367"/>
    </location>
</feature>
<dbReference type="SUPFAM" id="SSF57850">
    <property type="entry name" value="RING/U-box"/>
    <property type="match status" value="1"/>
</dbReference>
<protein>
    <recommendedName>
        <fullName evidence="3">RING-type domain-containing protein</fullName>
    </recommendedName>
</protein>
<dbReference type="Proteomes" id="UP000320762">
    <property type="component" value="Unassembled WGS sequence"/>
</dbReference>
<proteinExistence type="predicted"/>
<reference evidence="4 5" key="1">
    <citation type="journal article" date="2019" name="New Phytol.">
        <title>Comparative genomics reveals unique wood-decay strategies and fruiting body development in the Schizophyllaceae.</title>
        <authorList>
            <person name="Almasi E."/>
            <person name="Sahu N."/>
            <person name="Krizsan K."/>
            <person name="Balint B."/>
            <person name="Kovacs G.M."/>
            <person name="Kiss B."/>
            <person name="Cseklye J."/>
            <person name="Drula E."/>
            <person name="Henrissat B."/>
            <person name="Nagy I."/>
            <person name="Chovatia M."/>
            <person name="Adam C."/>
            <person name="LaButti K."/>
            <person name="Lipzen A."/>
            <person name="Riley R."/>
            <person name="Grigoriev I.V."/>
            <person name="Nagy L.G."/>
        </authorList>
    </citation>
    <scope>NUCLEOTIDE SEQUENCE [LARGE SCALE GENOMIC DNA]</scope>
    <source>
        <strain evidence="4 5">NL-1724</strain>
    </source>
</reference>
<name>A0A550C615_9AGAR</name>
<feature type="compositionally biased region" description="Acidic residues" evidence="2">
    <location>
        <begin position="69"/>
        <end position="83"/>
    </location>
</feature>
<dbReference type="GO" id="GO:0140082">
    <property type="term" value="F:SUMO-ubiquitin ligase activity"/>
    <property type="evidence" value="ECO:0007669"/>
    <property type="project" value="TreeGrafter"/>
</dbReference>
<dbReference type="OrthoDB" id="6105938at2759"/>
<dbReference type="PANTHER" id="PTHR47094">
    <property type="entry name" value="ELFLESS, ISOFORM B"/>
    <property type="match status" value="1"/>
</dbReference>
<dbReference type="InterPro" id="IPR001841">
    <property type="entry name" value="Znf_RING"/>
</dbReference>
<dbReference type="GO" id="GO:0061630">
    <property type="term" value="F:ubiquitin protein ligase activity"/>
    <property type="evidence" value="ECO:0007669"/>
    <property type="project" value="InterPro"/>
</dbReference>
<keyword evidence="5" id="KW-1185">Reference proteome</keyword>
<dbReference type="EMBL" id="VDMD01000023">
    <property type="protein sequence ID" value="TRM60156.1"/>
    <property type="molecule type" value="Genomic_DNA"/>
</dbReference>
<organism evidence="4 5">
    <name type="scientific">Schizophyllum amplum</name>
    <dbReference type="NCBI Taxonomy" id="97359"/>
    <lineage>
        <taxon>Eukaryota</taxon>
        <taxon>Fungi</taxon>
        <taxon>Dikarya</taxon>
        <taxon>Basidiomycota</taxon>
        <taxon>Agaricomycotina</taxon>
        <taxon>Agaricomycetes</taxon>
        <taxon>Agaricomycetidae</taxon>
        <taxon>Agaricales</taxon>
        <taxon>Schizophyllaceae</taxon>
        <taxon>Schizophyllum</taxon>
    </lineage>
</organism>
<feature type="domain" description="RING-type" evidence="3">
    <location>
        <begin position="186"/>
        <end position="227"/>
    </location>
</feature>
<dbReference type="GO" id="GO:0033768">
    <property type="term" value="C:SUMO-targeted ubiquitin ligase complex"/>
    <property type="evidence" value="ECO:0007669"/>
    <property type="project" value="TreeGrafter"/>
</dbReference>
<evidence type="ECO:0000313" key="4">
    <source>
        <dbReference type="EMBL" id="TRM60156.1"/>
    </source>
</evidence>
<dbReference type="SMART" id="SM00184">
    <property type="entry name" value="RING"/>
    <property type="match status" value="1"/>
</dbReference>
<dbReference type="GO" id="GO:0006511">
    <property type="term" value="P:ubiquitin-dependent protein catabolic process"/>
    <property type="evidence" value="ECO:0007669"/>
    <property type="project" value="TreeGrafter"/>
</dbReference>
<keyword evidence="1" id="KW-0479">Metal-binding</keyword>
<feature type="compositionally biased region" description="Basic residues" evidence="2">
    <location>
        <begin position="357"/>
        <end position="367"/>
    </location>
</feature>
<dbReference type="GO" id="GO:0008270">
    <property type="term" value="F:zinc ion binding"/>
    <property type="evidence" value="ECO:0007669"/>
    <property type="project" value="UniProtKB-KW"/>
</dbReference>
<dbReference type="STRING" id="97359.A0A550C615"/>
<gene>
    <name evidence="4" type="ORF">BD626DRAFT_461461</name>
</gene>
<dbReference type="GO" id="GO:0032183">
    <property type="term" value="F:SUMO binding"/>
    <property type="evidence" value="ECO:0007669"/>
    <property type="project" value="TreeGrafter"/>
</dbReference>
<keyword evidence="1" id="KW-0862">Zinc</keyword>
<dbReference type="Gene3D" id="3.30.40.10">
    <property type="entry name" value="Zinc/RING finger domain, C3HC4 (zinc finger)"/>
    <property type="match status" value="1"/>
</dbReference>
<dbReference type="InterPro" id="IPR049627">
    <property type="entry name" value="SLX8"/>
</dbReference>
<evidence type="ECO:0000256" key="1">
    <source>
        <dbReference type="PROSITE-ProRule" id="PRU00175"/>
    </source>
</evidence>
<evidence type="ECO:0000256" key="2">
    <source>
        <dbReference type="SAM" id="MobiDB-lite"/>
    </source>
</evidence>
<sequence length="367" mass="39674">MSSDYDDFVDELPDLGDDEWGALLSAPSTNAPAPTATTAGTPSASAGPSNVNASGVPPEPPQTAGAEAAGDDSDTDYGDDDVFDQSFLRAVDEVERGLTQGPAAHSATTGQDASAASTSSGSAHNPIIVSDQATRKRKASEEPESSKAQKRHRPDSGKAKFVAGTIYPAKAKVDDVLAKFEDEFSCPICCDLIVAAHVTNPCGHSFCGECGNQWLKVNKKTVCPNCRTAVHRKAPMIPNIALDHAISVYISSMSSNGDETWAIGGAKFADFTARQEYVSPRSCQSFSLYRTDDIDRRWKKVKSQPKPPQKQKAAPVPLPPRRLSIVDLLEVWGDYDDEEEDPSYEEENAAEVELLAHHPRRRDRRSR</sequence>
<comment type="caution">
    <text evidence="4">The sequence shown here is derived from an EMBL/GenBank/DDBJ whole genome shotgun (WGS) entry which is preliminary data.</text>
</comment>
<accession>A0A550C615</accession>
<feature type="region of interest" description="Disordered" evidence="2">
    <location>
        <begin position="299"/>
        <end position="321"/>
    </location>
</feature>
<feature type="region of interest" description="Disordered" evidence="2">
    <location>
        <begin position="1"/>
        <end position="159"/>
    </location>
</feature>